<dbReference type="HOGENOM" id="CLU_392728_0_0_5"/>
<organism evidence="1">
    <name type="scientific">Cereibacter sphaeroides (strain ATCC 17025 / ATH 2.4.3)</name>
    <name type="common">Rhodobacter sphaeroides</name>
    <dbReference type="NCBI Taxonomy" id="349102"/>
    <lineage>
        <taxon>Bacteria</taxon>
        <taxon>Pseudomonadati</taxon>
        <taxon>Pseudomonadota</taxon>
        <taxon>Alphaproteobacteria</taxon>
        <taxon>Rhodobacterales</taxon>
        <taxon>Paracoccaceae</taxon>
        <taxon>Cereibacter</taxon>
    </lineage>
</organism>
<reference evidence="1" key="1">
    <citation type="submission" date="2007-04" db="EMBL/GenBank/DDBJ databases">
        <title>Complete sequence of chromosome of Rhodobacter sphaeroides ATCC 17025.</title>
        <authorList>
            <consortium name="US DOE Joint Genome Institute"/>
            <person name="Copeland A."/>
            <person name="Lucas S."/>
            <person name="Lapidus A."/>
            <person name="Barry K."/>
            <person name="Detter J.C."/>
            <person name="Glavina del Rio T."/>
            <person name="Hammon N."/>
            <person name="Israni S."/>
            <person name="Dalin E."/>
            <person name="Tice H."/>
            <person name="Pitluck S."/>
            <person name="Chertkov O."/>
            <person name="Brettin T."/>
            <person name="Bruce D."/>
            <person name="Han C."/>
            <person name="Schmutz J."/>
            <person name="Larimer F."/>
            <person name="Land M."/>
            <person name="Hauser L."/>
            <person name="Kyrpides N."/>
            <person name="Kim E."/>
            <person name="Richardson P."/>
            <person name="Mackenzie C."/>
            <person name="Choudhary M."/>
            <person name="Donohue T.J."/>
            <person name="Kaplan S."/>
        </authorList>
    </citation>
    <scope>NUCLEOTIDE SEQUENCE [LARGE SCALE GENOMIC DNA]</scope>
    <source>
        <strain evidence="1">ATCC 17025</strain>
    </source>
</reference>
<protein>
    <submittedName>
        <fullName evidence="1">Uncharacterized protein</fullName>
    </submittedName>
</protein>
<name>A4WPN4_CERS5</name>
<proteinExistence type="predicted"/>
<sequence length="702" mass="75756">MSLTVPKAGTIAGRSASVRIEAPQTGQALSQLGERMLQKGIEIRREQLQRQGQQIQLDMTRDLGQARQQIEQTSDPDSMGPAWDRAVADVKSRYITDDIDPNLRQGLELSLQELGDRHALAIGNRSIGLRQSQREADWVTTRARITTEAATADPDTLSAYLEQADGRIQQRLAAGIITPEDAAKERLALRSDVASARATRQISDDPAAFLAAADAGEYDALGGETLASRRAVAQAEIDRRTAAAQKTAEIATRERTAAISKRLKEMTDLMLQGNAVTDEAFLADPEVQANADFGAAAAAQQLRNELPSIRQMTVPQLDAQIALEEKRPKTYKYQVERLQVLRQWRDSAAERWNSQPVETARKAGLPVGRVPEFDPADPAPFEAAMRSRLALDGAVTQEGYTRAAAIVDADEAAQLKTVVDPKAPVEPKVALARSIWNVTSGAGLPRVTAAIGADPVFRRAVRTIGQTGSDGLATEILTGQQRQKLGTVNMPTAGNMRMVFDQVTQGAFDASPAQKAELLEAAGALYANSAPETLDGADSALSFLDDDDAVERFTTAVQRVAGATPDQNGRMTIGGVQEIRDAYVSLPPGVGADDVESALGNLDRHLRGQRRTEQGWDSSGGAAAPDLLRAFRAASGDGSVPALGQNPRARFQTLQLRRVGESEIYEFVYSQNGRTYAVPVDGDPAGRAWRFRLPDLIREAGR</sequence>
<dbReference type="BioCyc" id="RSPH349102:G1G8M-455-MONOMER"/>
<evidence type="ECO:0000313" key="1">
    <source>
        <dbReference type="EMBL" id="ABP69348.1"/>
    </source>
</evidence>
<gene>
    <name evidence="1" type="ordered locus">Rsph17025_0442</name>
</gene>
<dbReference type="STRING" id="349102.Rsph17025_0442"/>
<dbReference type="EMBL" id="CP000661">
    <property type="protein sequence ID" value="ABP69348.1"/>
    <property type="molecule type" value="Genomic_DNA"/>
</dbReference>
<accession>A4WPN4</accession>
<dbReference type="AlphaFoldDB" id="A4WPN4"/>
<dbReference type="KEGG" id="rsq:Rsph17025_0442"/>